<gene>
    <name evidence="1" type="ORF">M5D96_002807</name>
</gene>
<dbReference type="AlphaFoldDB" id="A0A9Q0BWC3"/>
<keyword evidence="2" id="KW-1185">Reference proteome</keyword>
<protein>
    <submittedName>
        <fullName evidence="1">Uncharacterized protein</fullName>
    </submittedName>
</protein>
<evidence type="ECO:0000313" key="1">
    <source>
        <dbReference type="EMBL" id="KAI8046596.1"/>
    </source>
</evidence>
<sequence length="113" mass="12935">MLISICRRMSITRNTVVTRTGMVRRLFQARSVRNMKTLPNVESIVIWLVFSRGLILLFLRRLLQCVVVYYAHSFTNVHGLNGQQVPVESPTLDWGVKLEELFEYGNGHSLGGE</sequence>
<proteinExistence type="predicted"/>
<organism evidence="1 2">
    <name type="scientific">Drosophila gunungcola</name>
    <name type="common">fruit fly</name>
    <dbReference type="NCBI Taxonomy" id="103775"/>
    <lineage>
        <taxon>Eukaryota</taxon>
        <taxon>Metazoa</taxon>
        <taxon>Ecdysozoa</taxon>
        <taxon>Arthropoda</taxon>
        <taxon>Hexapoda</taxon>
        <taxon>Insecta</taxon>
        <taxon>Pterygota</taxon>
        <taxon>Neoptera</taxon>
        <taxon>Endopterygota</taxon>
        <taxon>Diptera</taxon>
        <taxon>Brachycera</taxon>
        <taxon>Muscomorpha</taxon>
        <taxon>Ephydroidea</taxon>
        <taxon>Drosophilidae</taxon>
        <taxon>Drosophila</taxon>
        <taxon>Sophophora</taxon>
    </lineage>
</organism>
<evidence type="ECO:0000313" key="2">
    <source>
        <dbReference type="Proteomes" id="UP001059596"/>
    </source>
</evidence>
<reference evidence="1" key="1">
    <citation type="journal article" date="2023" name="Genome Biol. Evol.">
        <title>Long-read-based Genome Assembly of Drosophila gunungcola Reveals Fewer Chemosensory Genes in Flower-breeding Species.</title>
        <authorList>
            <person name="Negi A."/>
            <person name="Liao B.Y."/>
            <person name="Yeh S.D."/>
        </authorList>
    </citation>
    <scope>NUCLEOTIDE SEQUENCE</scope>
    <source>
        <strain evidence="1">Sukarami</strain>
    </source>
</reference>
<dbReference type="EMBL" id="JAMKOV010000001">
    <property type="protein sequence ID" value="KAI8046596.1"/>
    <property type="molecule type" value="Genomic_DNA"/>
</dbReference>
<comment type="caution">
    <text evidence="1">The sequence shown here is derived from an EMBL/GenBank/DDBJ whole genome shotgun (WGS) entry which is preliminary data.</text>
</comment>
<name>A0A9Q0BWC3_9MUSC</name>
<accession>A0A9Q0BWC3</accession>
<dbReference type="Proteomes" id="UP001059596">
    <property type="component" value="Chromosome 3R"/>
</dbReference>